<keyword evidence="1 3" id="KW-0479">Metal-binding</keyword>
<evidence type="ECO:0000256" key="1">
    <source>
        <dbReference type="ARBA" id="ARBA00022723"/>
    </source>
</evidence>
<dbReference type="Gene3D" id="2.60.120.10">
    <property type="entry name" value="Jelly Rolls"/>
    <property type="match status" value="2"/>
</dbReference>
<evidence type="ECO:0000256" key="4">
    <source>
        <dbReference type="PIRSR" id="PIRSR036894-1"/>
    </source>
</evidence>
<dbReference type="Pfam" id="PF20511">
    <property type="entry name" value="PMI_typeI_cat"/>
    <property type="match status" value="1"/>
</dbReference>
<organism evidence="8 9">
    <name type="scientific">Fructilactobacillus fructivorans</name>
    <dbReference type="NCBI Taxonomy" id="1614"/>
    <lineage>
        <taxon>Bacteria</taxon>
        <taxon>Bacillati</taxon>
        <taxon>Bacillota</taxon>
        <taxon>Bacilli</taxon>
        <taxon>Lactobacillales</taxon>
        <taxon>Lactobacillaceae</taxon>
        <taxon>Fructilactobacillus</taxon>
    </lineage>
</organism>
<dbReference type="AlphaFoldDB" id="A0A0C1PMH4"/>
<feature type="binding site" evidence="4">
    <location>
        <position position="175"/>
    </location>
    <ligand>
        <name>Zn(2+)</name>
        <dbReference type="ChEBI" id="CHEBI:29105"/>
    </ligand>
</feature>
<accession>A0A0C1PMH4</accession>
<dbReference type="SUPFAM" id="SSF51182">
    <property type="entry name" value="RmlC-like cupins"/>
    <property type="match status" value="1"/>
</dbReference>
<dbReference type="Proteomes" id="UP000031397">
    <property type="component" value="Unassembled WGS sequence"/>
</dbReference>
<dbReference type="EC" id="5.3.1.8" evidence="3"/>
<comment type="cofactor">
    <cofactor evidence="4">
        <name>Zn(2+)</name>
        <dbReference type="ChEBI" id="CHEBI:29105"/>
    </cofactor>
    <text evidence="4">Binds 1 zinc ion per subunit.</text>
</comment>
<dbReference type="GO" id="GO:0004476">
    <property type="term" value="F:mannose-6-phosphate isomerase activity"/>
    <property type="evidence" value="ECO:0007669"/>
    <property type="project" value="UniProtKB-UniRule"/>
</dbReference>
<dbReference type="EMBL" id="JOJZ01000024">
    <property type="protein sequence ID" value="KID41131.1"/>
    <property type="molecule type" value="Genomic_DNA"/>
</dbReference>
<evidence type="ECO:0000313" key="9">
    <source>
        <dbReference type="Proteomes" id="UP000031397"/>
    </source>
</evidence>
<dbReference type="OrthoDB" id="9808275at2"/>
<feature type="active site" evidence="5">
    <location>
        <position position="195"/>
    </location>
</feature>
<dbReference type="CDD" id="cd07010">
    <property type="entry name" value="cupin_PMI_type_I_N_bac"/>
    <property type="match status" value="1"/>
</dbReference>
<comment type="caution">
    <text evidence="8">The sequence shown here is derived from an EMBL/GenBank/DDBJ whole genome shotgun (WGS) entry which is preliminary data.</text>
</comment>
<comment type="similarity">
    <text evidence="3">Belongs to the mannose-6-phosphate isomerase type 1 family.</text>
</comment>
<dbReference type="InterPro" id="IPR049071">
    <property type="entry name" value="MPI_cupin_dom"/>
</dbReference>
<dbReference type="GO" id="GO:0005975">
    <property type="term" value="P:carbohydrate metabolic process"/>
    <property type="evidence" value="ECO:0007669"/>
    <property type="project" value="UniProtKB-UniRule"/>
</dbReference>
<keyword evidence="2 3" id="KW-0862">Zinc</keyword>
<dbReference type="InterPro" id="IPR051804">
    <property type="entry name" value="Carb_Metab_Reg_Kinase/Isom"/>
</dbReference>
<proteinExistence type="inferred from homology"/>
<name>A0A0C1PMH4_9LACO</name>
<dbReference type="InterPro" id="IPR014628">
    <property type="entry name" value="Man6P_isomerase_Firm_short"/>
</dbReference>
<dbReference type="PATRIC" id="fig|1614.7.peg.1216"/>
<dbReference type="InterPro" id="IPR011051">
    <property type="entry name" value="RmlC_Cupin_sf"/>
</dbReference>
<dbReference type="PIRSF" id="PIRSF036894">
    <property type="entry name" value="PMI_Firm_short"/>
    <property type="match status" value="1"/>
</dbReference>
<protein>
    <recommendedName>
        <fullName evidence="3">Mannose-6-phosphate isomerase</fullName>
        <ecNumber evidence="3">5.3.1.8</ecNumber>
    </recommendedName>
</protein>
<keyword evidence="3 8" id="KW-0413">Isomerase</keyword>
<feature type="domain" description="Mannose-6-phosphate isomerase cupin" evidence="7">
    <location>
        <begin position="247"/>
        <end position="317"/>
    </location>
</feature>
<dbReference type="GO" id="GO:0008270">
    <property type="term" value="F:zinc ion binding"/>
    <property type="evidence" value="ECO:0007669"/>
    <property type="project" value="UniProtKB-UniRule"/>
</dbReference>
<gene>
    <name evidence="8" type="ORF">LfDm3_1277</name>
</gene>
<dbReference type="InterPro" id="IPR046457">
    <property type="entry name" value="PMI_typeI_cat"/>
</dbReference>
<keyword evidence="9" id="KW-1185">Reference proteome</keyword>
<reference evidence="8 9" key="1">
    <citation type="submission" date="2014-06" db="EMBL/GenBank/DDBJ databases">
        <title>Functional and comparative genomic analyses of the Drosophila gut microbiota identify candidate symbiosis factors.</title>
        <authorList>
            <person name="Newell P.D."/>
            <person name="Chaston J.M."/>
            <person name="Douglas A.E."/>
        </authorList>
    </citation>
    <scope>NUCLEOTIDE SEQUENCE [LARGE SCALE GENOMIC DNA]</scope>
    <source>
        <strain evidence="8 9">DmCS_002</strain>
    </source>
</reference>
<dbReference type="Pfam" id="PF21621">
    <property type="entry name" value="MPI_cupin_dom"/>
    <property type="match status" value="1"/>
</dbReference>
<evidence type="ECO:0000259" key="6">
    <source>
        <dbReference type="Pfam" id="PF20511"/>
    </source>
</evidence>
<dbReference type="PANTHER" id="PTHR42742">
    <property type="entry name" value="TRANSCRIPTIONAL REPRESSOR MPRA"/>
    <property type="match status" value="1"/>
</dbReference>
<evidence type="ECO:0000256" key="3">
    <source>
        <dbReference type="PIRNR" id="PIRNR036894"/>
    </source>
</evidence>
<dbReference type="GeneID" id="74913936"/>
<feature type="domain" description="Phosphomannose isomerase type I catalytic" evidence="6">
    <location>
        <begin position="9"/>
        <end position="110"/>
    </location>
</feature>
<evidence type="ECO:0000256" key="2">
    <source>
        <dbReference type="ARBA" id="ARBA00022833"/>
    </source>
</evidence>
<evidence type="ECO:0000256" key="5">
    <source>
        <dbReference type="PIRSR" id="PIRSR036894-2"/>
    </source>
</evidence>
<dbReference type="PANTHER" id="PTHR42742:SF3">
    <property type="entry name" value="FRUCTOKINASE"/>
    <property type="match status" value="1"/>
</dbReference>
<evidence type="ECO:0000313" key="8">
    <source>
        <dbReference type="EMBL" id="KID41131.1"/>
    </source>
</evidence>
<dbReference type="RefSeq" id="WP_039145089.1">
    <property type="nucleotide sequence ID" value="NZ_JOJZ01000024.1"/>
</dbReference>
<dbReference type="InterPro" id="IPR014710">
    <property type="entry name" value="RmlC-like_jellyroll"/>
</dbReference>
<feature type="binding site" evidence="4">
    <location>
        <position position="118"/>
    </location>
    <ligand>
        <name>Zn(2+)</name>
        <dbReference type="ChEBI" id="CHEBI:29105"/>
    </ligand>
</feature>
<sequence length="324" mass="36646">MTTKVIPLFLKPVLQDKMWGGTELRRYHYQLNSDHVGEAWIASTYGNDLSVVENEPYDGQTLKETWKKHPELFGGHPAHVAFPLLVKILDAKENLSIQVHPSDENAQKYFNERNGKTECWYILDAKLDSQVYYGHSATSKDEIRDAIKHHELDQILETQTVQPGEMIYVPAGTLHSLGAGIVALEVEQNSDNTLRFYDFDRVNQKTGKKRTLQIDDAIKVTNTPNVLPAKDQTKRVPDPDNPDRLRLLKSKYFNVYQIAVENDTKIKDVTTYSVNVVVDGDGTLVVNGTAYPVKKGDTYILPVQVKDYELKGHVVIVQAIANQN</sequence>
<feature type="binding site" evidence="4">
    <location>
        <position position="100"/>
    </location>
    <ligand>
        <name>Zn(2+)</name>
        <dbReference type="ChEBI" id="CHEBI:29105"/>
    </ligand>
</feature>
<comment type="catalytic activity">
    <reaction evidence="3">
        <text>D-mannose 6-phosphate = D-fructose 6-phosphate</text>
        <dbReference type="Rhea" id="RHEA:12356"/>
        <dbReference type="ChEBI" id="CHEBI:58735"/>
        <dbReference type="ChEBI" id="CHEBI:61527"/>
        <dbReference type="EC" id="5.3.1.8"/>
    </reaction>
</comment>
<evidence type="ECO:0000259" key="7">
    <source>
        <dbReference type="Pfam" id="PF21621"/>
    </source>
</evidence>